<name>A0A1G8IWE0_9FIRM</name>
<gene>
    <name evidence="1" type="ORF">SAMN05443529_13016</name>
</gene>
<protein>
    <recommendedName>
        <fullName evidence="3">Spo0E like sporulation regulatory protein</fullName>
    </recommendedName>
</protein>
<organism evidence="1 2">
    <name type="scientific">Desulfosporosinus hippei DSM 8344</name>
    <dbReference type="NCBI Taxonomy" id="1121419"/>
    <lineage>
        <taxon>Bacteria</taxon>
        <taxon>Bacillati</taxon>
        <taxon>Bacillota</taxon>
        <taxon>Clostridia</taxon>
        <taxon>Eubacteriales</taxon>
        <taxon>Desulfitobacteriaceae</taxon>
        <taxon>Desulfosporosinus</taxon>
    </lineage>
</organism>
<dbReference type="Proteomes" id="UP000198656">
    <property type="component" value="Unassembled WGS sequence"/>
</dbReference>
<dbReference type="EMBL" id="FNCP01000030">
    <property type="protein sequence ID" value="SDI23122.1"/>
    <property type="molecule type" value="Genomic_DNA"/>
</dbReference>
<evidence type="ECO:0000313" key="1">
    <source>
        <dbReference type="EMBL" id="SDI23122.1"/>
    </source>
</evidence>
<reference evidence="2" key="1">
    <citation type="submission" date="2016-10" db="EMBL/GenBank/DDBJ databases">
        <authorList>
            <person name="Varghese N."/>
            <person name="Submissions S."/>
        </authorList>
    </citation>
    <scope>NUCLEOTIDE SEQUENCE [LARGE SCALE GENOMIC DNA]</scope>
    <source>
        <strain evidence="2">DSM 8344</strain>
    </source>
</reference>
<evidence type="ECO:0000313" key="2">
    <source>
        <dbReference type="Proteomes" id="UP000198656"/>
    </source>
</evidence>
<keyword evidence="2" id="KW-1185">Reference proteome</keyword>
<evidence type="ECO:0008006" key="3">
    <source>
        <dbReference type="Google" id="ProtNLM"/>
    </source>
</evidence>
<sequence>MSRLEALRNKLHLTWEDGNPDEILRVSQELDVEIVKHMKSFEVSKRNSLRDKNKIYQQQLVLKGLCEHG</sequence>
<dbReference type="STRING" id="1121419.SAMN05443529_13016"/>
<accession>A0A1G8IWE0</accession>
<dbReference type="RefSeq" id="WP_092335342.1">
    <property type="nucleotide sequence ID" value="NZ_FNCP01000030.1"/>
</dbReference>
<proteinExistence type="predicted"/>
<dbReference type="AlphaFoldDB" id="A0A1G8IWE0"/>